<accession>A0A1M5N5Z7</accession>
<dbReference type="RefSeq" id="WP_268801947.1">
    <property type="nucleotide sequence ID" value="NZ_FQVW01000071.1"/>
</dbReference>
<reference evidence="1 2" key="1">
    <citation type="submission" date="2016-11" db="EMBL/GenBank/DDBJ databases">
        <authorList>
            <person name="Jaros S."/>
            <person name="Januszkiewicz K."/>
            <person name="Wedrychowicz H."/>
        </authorList>
    </citation>
    <scope>NUCLEOTIDE SEQUENCE [LARGE SCALE GENOMIC DNA]</scope>
    <source>
        <strain evidence="1 2">IBRC-M 10683</strain>
    </source>
</reference>
<organism evidence="1 2">
    <name type="scientific">Ornithinibacillus halophilus</name>
    <dbReference type="NCBI Taxonomy" id="930117"/>
    <lineage>
        <taxon>Bacteria</taxon>
        <taxon>Bacillati</taxon>
        <taxon>Bacillota</taxon>
        <taxon>Bacilli</taxon>
        <taxon>Bacillales</taxon>
        <taxon>Bacillaceae</taxon>
        <taxon>Ornithinibacillus</taxon>
    </lineage>
</organism>
<dbReference type="Proteomes" id="UP000183988">
    <property type="component" value="Unassembled WGS sequence"/>
</dbReference>
<keyword evidence="2" id="KW-1185">Reference proteome</keyword>
<evidence type="ECO:0000313" key="2">
    <source>
        <dbReference type="Proteomes" id="UP000183988"/>
    </source>
</evidence>
<name>A0A1M5N5Z7_9BACI</name>
<gene>
    <name evidence="1" type="ORF">SAMN05216225_10714</name>
</gene>
<proteinExistence type="predicted"/>
<dbReference type="AlphaFoldDB" id="A0A1M5N5Z7"/>
<evidence type="ECO:0000313" key="1">
    <source>
        <dbReference type="EMBL" id="SHG85010.1"/>
    </source>
</evidence>
<sequence>MKTLKTFFIATILIFVFAFSMGPASQLMSDPDYGELDNKSV</sequence>
<protein>
    <submittedName>
        <fullName evidence="1">Uncharacterized protein</fullName>
    </submittedName>
</protein>
<dbReference type="EMBL" id="FQVW01000071">
    <property type="protein sequence ID" value="SHG85010.1"/>
    <property type="molecule type" value="Genomic_DNA"/>
</dbReference>